<feature type="compositionally biased region" description="Basic and acidic residues" evidence="1">
    <location>
        <begin position="98"/>
        <end position="116"/>
    </location>
</feature>
<feature type="compositionally biased region" description="Basic and acidic residues" evidence="1">
    <location>
        <begin position="58"/>
        <end position="72"/>
    </location>
</feature>
<comment type="caution">
    <text evidence="2">The sequence shown here is derived from an EMBL/GenBank/DDBJ whole genome shotgun (WGS) entry which is preliminary data.</text>
</comment>
<protein>
    <submittedName>
        <fullName evidence="2">Uncharacterized protein</fullName>
    </submittedName>
</protein>
<accession>A0A438K5J6</accession>
<dbReference type="PANTHER" id="PTHR34660:SF9">
    <property type="entry name" value="DNA BINDING PROTEIN"/>
    <property type="match status" value="1"/>
</dbReference>
<evidence type="ECO:0000313" key="3">
    <source>
        <dbReference type="Proteomes" id="UP000288805"/>
    </source>
</evidence>
<proteinExistence type="predicted"/>
<sequence>MSRCFPYPPPDFNGNCTRDVAVIESIKLQREEKKAQTERREEKKVKKERRKEKKREKKEKEKTRRNGEIEHQKKGHKKRLKDDMSQENQKGGNHQNSRKNETDHFEKSTLTEEHGHPIGSENICYSSDGSLNSNKRQKYSSPPNGKHNSGNIFRIRLPLQRHKDLEVLPSKGQPCSALGRTDVFVQEMCDLAPKPGRREGEHLCFASGITGQGLDHKLGRKNPCPSSAAHEIFGQKPEIAPASISSGSDSSLLELRIMDLLDYSVPPLMQSQFPASDNQDWLLETKQNHNLAPERCETNHDGGSYGNSAQWSRVCYLPEVDIYALPFTVPF</sequence>
<dbReference type="AlphaFoldDB" id="A0A438K5J6"/>
<feature type="compositionally biased region" description="Polar residues" evidence="1">
    <location>
        <begin position="123"/>
        <end position="151"/>
    </location>
</feature>
<feature type="compositionally biased region" description="Basic and acidic residues" evidence="1">
    <location>
        <begin position="28"/>
        <end position="45"/>
    </location>
</feature>
<name>A0A438K5J6_VITVI</name>
<feature type="region of interest" description="Disordered" evidence="1">
    <location>
        <begin position="28"/>
        <end position="152"/>
    </location>
</feature>
<feature type="compositionally biased region" description="Basic residues" evidence="1">
    <location>
        <begin position="46"/>
        <end position="57"/>
    </location>
</feature>
<organism evidence="2 3">
    <name type="scientific">Vitis vinifera</name>
    <name type="common">Grape</name>
    <dbReference type="NCBI Taxonomy" id="29760"/>
    <lineage>
        <taxon>Eukaryota</taxon>
        <taxon>Viridiplantae</taxon>
        <taxon>Streptophyta</taxon>
        <taxon>Embryophyta</taxon>
        <taxon>Tracheophyta</taxon>
        <taxon>Spermatophyta</taxon>
        <taxon>Magnoliopsida</taxon>
        <taxon>eudicotyledons</taxon>
        <taxon>Gunneridae</taxon>
        <taxon>Pentapetalae</taxon>
        <taxon>rosids</taxon>
        <taxon>Vitales</taxon>
        <taxon>Vitaceae</taxon>
        <taxon>Viteae</taxon>
        <taxon>Vitis</taxon>
    </lineage>
</organism>
<gene>
    <name evidence="2" type="ORF">CK203_005962</name>
</gene>
<feature type="compositionally biased region" description="Polar residues" evidence="1">
    <location>
        <begin position="86"/>
        <end position="95"/>
    </location>
</feature>
<dbReference type="EMBL" id="QGNW01000015">
    <property type="protein sequence ID" value="RVX16472.1"/>
    <property type="molecule type" value="Genomic_DNA"/>
</dbReference>
<evidence type="ECO:0000256" key="1">
    <source>
        <dbReference type="SAM" id="MobiDB-lite"/>
    </source>
</evidence>
<dbReference type="PANTHER" id="PTHR34660">
    <property type="entry name" value="MYB-LIKE PROTEIN X"/>
    <property type="match status" value="1"/>
</dbReference>
<evidence type="ECO:0000313" key="2">
    <source>
        <dbReference type="EMBL" id="RVX16472.1"/>
    </source>
</evidence>
<dbReference type="Proteomes" id="UP000288805">
    <property type="component" value="Unassembled WGS sequence"/>
</dbReference>
<reference evidence="2 3" key="1">
    <citation type="journal article" date="2018" name="PLoS Genet.">
        <title>Population sequencing reveals clonal diversity and ancestral inbreeding in the grapevine cultivar Chardonnay.</title>
        <authorList>
            <person name="Roach M.J."/>
            <person name="Johnson D.L."/>
            <person name="Bohlmann J."/>
            <person name="van Vuuren H.J."/>
            <person name="Jones S.J."/>
            <person name="Pretorius I.S."/>
            <person name="Schmidt S.A."/>
            <person name="Borneman A.R."/>
        </authorList>
    </citation>
    <scope>NUCLEOTIDE SEQUENCE [LARGE SCALE GENOMIC DNA]</scope>
    <source>
        <strain evidence="3">cv. Chardonnay</strain>
        <tissue evidence="2">Leaf</tissue>
    </source>
</reference>